<feature type="binding site" evidence="19">
    <location>
        <position position="453"/>
    </location>
    <ligand>
        <name>substrate</name>
    </ligand>
</feature>
<dbReference type="HAMAP" id="MF_01208">
    <property type="entry name" value="PyrE"/>
    <property type="match status" value="1"/>
</dbReference>
<evidence type="ECO:0000256" key="16">
    <source>
        <dbReference type="ARBA" id="ARBA00060327"/>
    </source>
</evidence>
<evidence type="ECO:0000256" key="11">
    <source>
        <dbReference type="ARBA" id="ARBA00022975"/>
    </source>
</evidence>
<dbReference type="RefSeq" id="XP_028919172.1">
    <property type="nucleotide sequence ID" value="XM_029063339.2"/>
</dbReference>
<reference evidence="21" key="3">
    <citation type="submission" date="2025-09" db="UniProtKB">
        <authorList>
            <consortium name="Ensembl"/>
        </authorList>
    </citation>
    <scope>IDENTIFICATION</scope>
    <source>
        <strain evidence="21">Glennie</strain>
    </source>
</reference>
<dbReference type="NCBIfam" id="TIGR01740">
    <property type="entry name" value="pyrF"/>
    <property type="match status" value="1"/>
</dbReference>
<dbReference type="GO" id="GO:0019856">
    <property type="term" value="P:pyrimidine nucleobase biosynthetic process"/>
    <property type="evidence" value="ECO:0000318"/>
    <property type="project" value="GO_Central"/>
</dbReference>
<dbReference type="FunFam" id="3.40.50.2020:FF:000025">
    <property type="entry name" value="Uridine monophosphate synthetase"/>
    <property type="match status" value="1"/>
</dbReference>
<dbReference type="GeneID" id="103166226"/>
<dbReference type="CTD" id="7372"/>
<dbReference type="GO" id="GO:0004590">
    <property type="term" value="F:orotidine-5'-phosphate decarboxylase activity"/>
    <property type="evidence" value="ECO:0000318"/>
    <property type="project" value="GO_Central"/>
</dbReference>
<comment type="subunit">
    <text evidence="17">Homodimer; dimerization is required for enzymatic activity.</text>
</comment>
<proteinExistence type="inferred from homology"/>
<accession>A0A6I8NL84</accession>
<dbReference type="UniPathway" id="UPA00070">
    <property type="reaction ID" value="UER00119"/>
</dbReference>
<dbReference type="InterPro" id="IPR018089">
    <property type="entry name" value="OMPdecase_AS"/>
</dbReference>
<dbReference type="SUPFAM" id="SSF51366">
    <property type="entry name" value="Ribulose-phoshate binding barrel"/>
    <property type="match status" value="1"/>
</dbReference>
<dbReference type="NCBIfam" id="TIGR00336">
    <property type="entry name" value="pyrE"/>
    <property type="match status" value="1"/>
</dbReference>
<comment type="catalytic activity">
    <reaction evidence="15">
        <text>orotidine 5'-phosphate + diphosphate = orotate + 5-phospho-alpha-D-ribose 1-diphosphate</text>
        <dbReference type="Rhea" id="RHEA:10380"/>
        <dbReference type="ChEBI" id="CHEBI:30839"/>
        <dbReference type="ChEBI" id="CHEBI:33019"/>
        <dbReference type="ChEBI" id="CHEBI:57538"/>
        <dbReference type="ChEBI" id="CHEBI:58017"/>
        <dbReference type="EC" id="2.4.2.10"/>
    </reaction>
    <physiologicalReaction direction="right-to-left" evidence="15">
        <dbReference type="Rhea" id="RHEA:10382"/>
    </physiologicalReaction>
</comment>
<dbReference type="GeneTree" id="ENSGT00390000001856"/>
<comment type="similarity">
    <text evidence="3">In the N-terminal section; belongs to the purine/pyrimidine phosphoribosyltransferase family.</text>
</comment>
<comment type="catalytic activity">
    <reaction evidence="14">
        <text>orotidine 5'-phosphate + H(+) = UMP + CO2</text>
        <dbReference type="Rhea" id="RHEA:11596"/>
        <dbReference type="ChEBI" id="CHEBI:15378"/>
        <dbReference type="ChEBI" id="CHEBI:16526"/>
        <dbReference type="ChEBI" id="CHEBI:57538"/>
        <dbReference type="ChEBI" id="CHEBI:57865"/>
        <dbReference type="EC" id="4.1.1.23"/>
    </reaction>
    <physiologicalReaction direction="left-to-right" evidence="14">
        <dbReference type="Rhea" id="RHEA:11597"/>
    </physiologicalReaction>
</comment>
<evidence type="ECO:0000256" key="1">
    <source>
        <dbReference type="ARBA" id="ARBA00004861"/>
    </source>
</evidence>
<feature type="binding site" evidence="19">
    <location>
        <position position="375"/>
    </location>
    <ligand>
        <name>substrate</name>
    </ligand>
</feature>
<dbReference type="InterPro" id="IPR029057">
    <property type="entry name" value="PRTase-like"/>
</dbReference>
<dbReference type="InterPro" id="IPR023031">
    <property type="entry name" value="OPRT"/>
</dbReference>
<comment type="pathway">
    <text evidence="2">Pyrimidine metabolism; UMP biosynthesis via de novo pathway; UMP from orotate: step 1/2.</text>
</comment>
<dbReference type="EC" id="4.1.1.23" evidence="6"/>
<dbReference type="SMART" id="SM00934">
    <property type="entry name" value="OMPdecase"/>
    <property type="match status" value="1"/>
</dbReference>
<dbReference type="PANTHER" id="PTHR19278:SF9">
    <property type="entry name" value="URIDINE 5'-MONOPHOSPHATE SYNTHASE"/>
    <property type="match status" value="1"/>
</dbReference>
<dbReference type="Proteomes" id="UP000002279">
    <property type="component" value="Chromosome 1"/>
</dbReference>
<evidence type="ECO:0000256" key="7">
    <source>
        <dbReference type="ARBA" id="ARBA00015047"/>
    </source>
</evidence>
<comment type="pathway">
    <text evidence="1">Pyrimidine metabolism; UMP biosynthesis via de novo pathway; UMP from orotate: step 2/2.</text>
</comment>
<evidence type="ECO:0000256" key="13">
    <source>
        <dbReference type="ARBA" id="ARBA00023268"/>
    </source>
</evidence>
<dbReference type="Pfam" id="PF00215">
    <property type="entry name" value="OMPdecase"/>
    <property type="match status" value="1"/>
</dbReference>
<dbReference type="Pfam" id="PF00156">
    <property type="entry name" value="Pribosyltran"/>
    <property type="match status" value="1"/>
</dbReference>
<dbReference type="EC" id="2.4.2.10" evidence="5"/>
<dbReference type="KEGG" id="oaa:103166226"/>
<evidence type="ECO:0000256" key="2">
    <source>
        <dbReference type="ARBA" id="ARBA00004889"/>
    </source>
</evidence>
<dbReference type="GO" id="GO:0006222">
    <property type="term" value="P:UMP biosynthetic process"/>
    <property type="evidence" value="ECO:0000318"/>
    <property type="project" value="GO_Central"/>
</dbReference>
<feature type="binding site" evidence="19">
    <location>
        <position position="262"/>
    </location>
    <ligand>
        <name>substrate</name>
    </ligand>
</feature>
<keyword evidence="8" id="KW-0328">Glycosyltransferase</keyword>
<dbReference type="CDD" id="cd04725">
    <property type="entry name" value="OMP_decarboxylase_like"/>
    <property type="match status" value="1"/>
</dbReference>
<evidence type="ECO:0000313" key="21">
    <source>
        <dbReference type="Ensembl" id="ENSOANP00000041861.1"/>
    </source>
</evidence>
<protein>
    <recommendedName>
        <fullName evidence="7">Uridine 5'-monophosphate synthase</fullName>
        <ecNumber evidence="5">2.4.2.10</ecNumber>
        <ecNumber evidence="6">4.1.1.23</ecNumber>
    </recommendedName>
</protein>
<feature type="active site" description="For OMPdecase activity" evidence="18">
    <location>
        <position position="317"/>
    </location>
</feature>
<dbReference type="InParanoid" id="A0A6I8NL84"/>
<keyword evidence="10" id="KW-0210">Decarboxylase</keyword>
<evidence type="ECO:0000256" key="15">
    <source>
        <dbReference type="ARBA" id="ARBA00051700"/>
    </source>
</evidence>
<reference evidence="21" key="2">
    <citation type="submission" date="2025-08" db="UniProtKB">
        <authorList>
            <consortium name="Ensembl"/>
        </authorList>
    </citation>
    <scope>IDENTIFICATION</scope>
    <source>
        <strain evidence="21">Glennie</strain>
    </source>
</reference>
<dbReference type="SUPFAM" id="SSF53271">
    <property type="entry name" value="PRTase-like"/>
    <property type="match status" value="1"/>
</dbReference>
<dbReference type="InterPro" id="IPR014732">
    <property type="entry name" value="OMPdecase"/>
</dbReference>
<evidence type="ECO:0000256" key="6">
    <source>
        <dbReference type="ARBA" id="ARBA00012321"/>
    </source>
</evidence>
<evidence type="ECO:0000313" key="22">
    <source>
        <dbReference type="Proteomes" id="UP000002279"/>
    </source>
</evidence>
<dbReference type="GO" id="GO:0006207">
    <property type="term" value="P:'de novo' pyrimidine nucleobase biosynthetic process"/>
    <property type="evidence" value="ECO:0007669"/>
    <property type="project" value="InterPro"/>
</dbReference>
<dbReference type="OrthoDB" id="10263753at2759"/>
<dbReference type="PANTHER" id="PTHR19278">
    <property type="entry name" value="OROTATE PHOSPHORIBOSYLTRANSFERASE"/>
    <property type="match status" value="1"/>
</dbReference>
<evidence type="ECO:0000256" key="4">
    <source>
        <dbReference type="ARBA" id="ARBA00009769"/>
    </source>
</evidence>
<feature type="binding site" evidence="19">
    <location>
        <position position="454"/>
    </location>
    <ligand>
        <name>substrate</name>
    </ligand>
</feature>
<gene>
    <name evidence="21" type="primary">UMPS</name>
</gene>
<keyword evidence="12" id="KW-0456">Lyase</keyword>
<keyword evidence="9" id="KW-0808">Transferase</keyword>
<dbReference type="Gene3D" id="3.20.20.70">
    <property type="entry name" value="Aldolase class I"/>
    <property type="match status" value="1"/>
</dbReference>
<evidence type="ECO:0000256" key="3">
    <source>
        <dbReference type="ARBA" id="ARBA00006221"/>
    </source>
</evidence>
<dbReference type="GO" id="GO:0005634">
    <property type="term" value="C:nucleus"/>
    <property type="evidence" value="ECO:0007669"/>
    <property type="project" value="Ensembl"/>
</dbReference>
<reference evidence="21 22" key="1">
    <citation type="journal article" date="2008" name="Nature">
        <title>Genome analysis of the platypus reveals unique signatures of evolution.</title>
        <authorList>
            <person name="Warren W.C."/>
            <person name="Hillier L.W."/>
            <person name="Marshall Graves J.A."/>
            <person name="Birney E."/>
            <person name="Ponting C.P."/>
            <person name="Grutzner F."/>
            <person name="Belov K."/>
            <person name="Miller W."/>
            <person name="Clarke L."/>
            <person name="Chinwalla A.T."/>
            <person name="Yang S.P."/>
            <person name="Heger A."/>
            <person name="Locke D.P."/>
            <person name="Miethke P."/>
            <person name="Waters P.D."/>
            <person name="Veyrunes F."/>
            <person name="Fulton L."/>
            <person name="Fulton B."/>
            <person name="Graves T."/>
            <person name="Wallis J."/>
            <person name="Puente X.S."/>
            <person name="Lopez-Otin C."/>
            <person name="Ordonez G.R."/>
            <person name="Eichler E.E."/>
            <person name="Chen L."/>
            <person name="Cheng Z."/>
            <person name="Deakin J.E."/>
            <person name="Alsop A."/>
            <person name="Thompson K."/>
            <person name="Kirby P."/>
            <person name="Papenfuss A.T."/>
            <person name="Wakefield M.J."/>
            <person name="Olender T."/>
            <person name="Lancet D."/>
            <person name="Huttley G.A."/>
            <person name="Smit A.F."/>
            <person name="Pask A."/>
            <person name="Temple-Smith P."/>
            <person name="Batzer M.A."/>
            <person name="Walker J.A."/>
            <person name="Konkel M.K."/>
            <person name="Harris R.S."/>
            <person name="Whittington C.M."/>
            <person name="Wong E.S."/>
            <person name="Gemmell N.J."/>
            <person name="Buschiazzo E."/>
            <person name="Vargas Jentzsch I.M."/>
            <person name="Merkel A."/>
            <person name="Schmitz J."/>
            <person name="Zemann A."/>
            <person name="Churakov G."/>
            <person name="Kriegs J.O."/>
            <person name="Brosius J."/>
            <person name="Murchison E.P."/>
            <person name="Sachidanandam R."/>
            <person name="Smith C."/>
            <person name="Hannon G.J."/>
            <person name="Tsend-Ayush E."/>
            <person name="McMillan D."/>
            <person name="Attenborough R."/>
            <person name="Rens W."/>
            <person name="Ferguson-Smith M."/>
            <person name="Lefevre C.M."/>
            <person name="Sharp J.A."/>
            <person name="Nicholas K.R."/>
            <person name="Ray D.A."/>
            <person name="Kube M."/>
            <person name="Reinhardt R."/>
            <person name="Pringle T.H."/>
            <person name="Taylor J."/>
            <person name="Jones R.C."/>
            <person name="Nixon B."/>
            <person name="Dacheux J.L."/>
            <person name="Niwa H."/>
            <person name="Sekita Y."/>
            <person name="Huang X."/>
            <person name="Stark A."/>
            <person name="Kheradpour P."/>
            <person name="Kellis M."/>
            <person name="Flicek P."/>
            <person name="Chen Y."/>
            <person name="Webber C."/>
            <person name="Hardison R."/>
            <person name="Nelson J."/>
            <person name="Hallsworth-Pepin K."/>
            <person name="Delehaunty K."/>
            <person name="Markovic C."/>
            <person name="Minx P."/>
            <person name="Feng Y."/>
            <person name="Kremitzki C."/>
            <person name="Mitreva M."/>
            <person name="Glasscock J."/>
            <person name="Wylie T."/>
            <person name="Wohldmann P."/>
            <person name="Thiru P."/>
            <person name="Nhan M.N."/>
            <person name="Pohl C.S."/>
            <person name="Smith S.M."/>
            <person name="Hou S."/>
            <person name="Nefedov M."/>
            <person name="de Jong P.J."/>
            <person name="Renfree M.B."/>
            <person name="Mardis E.R."/>
            <person name="Wilson R.K."/>
        </authorList>
    </citation>
    <scope>NUCLEOTIDE SEQUENCE [LARGE SCALE GENOMIC DNA]</scope>
    <source>
        <strain evidence="21 22">Glennie</strain>
    </source>
</reference>
<dbReference type="InterPro" id="IPR001754">
    <property type="entry name" value="OMPdeCOase_dom"/>
</dbReference>
<dbReference type="InterPro" id="IPR004467">
    <property type="entry name" value="Or_phspho_trans_dom"/>
</dbReference>
<dbReference type="InterPro" id="IPR011060">
    <property type="entry name" value="RibuloseP-bd_barrel"/>
</dbReference>
<dbReference type="FunFam" id="3.20.20.70:FF:000092">
    <property type="entry name" value="Uridine monophosphate synthetase"/>
    <property type="match status" value="1"/>
</dbReference>
<feature type="binding site" evidence="19">
    <location>
        <position position="433"/>
    </location>
    <ligand>
        <name>substrate</name>
    </ligand>
</feature>
<dbReference type="AlphaFoldDB" id="A0A6I8NL84"/>
<dbReference type="GO" id="GO:0004588">
    <property type="term" value="F:orotate phosphoribosyltransferase activity"/>
    <property type="evidence" value="ECO:0000318"/>
    <property type="project" value="GO_Central"/>
</dbReference>
<evidence type="ECO:0000256" key="8">
    <source>
        <dbReference type="ARBA" id="ARBA00022676"/>
    </source>
</evidence>
<dbReference type="InterPro" id="IPR013785">
    <property type="entry name" value="Aldolase_TIM"/>
</dbReference>
<evidence type="ECO:0000256" key="17">
    <source>
        <dbReference type="ARBA" id="ARBA00063898"/>
    </source>
</evidence>
<evidence type="ECO:0000256" key="14">
    <source>
        <dbReference type="ARBA" id="ARBA00051583"/>
    </source>
</evidence>
<dbReference type="Ensembl" id="ENSOANT00000055428.1">
    <property type="protein sequence ID" value="ENSOANP00000041861.1"/>
    <property type="gene ID" value="ENSOANG00000045479.1"/>
</dbReference>
<comment type="function">
    <text evidence="16">Bifunctional enzyme catalyzing the last two steps of de novo pyrimidine biosynthesis, orotate phosphoribosyltransferase (OPRT), which converts orotate to orotidine-5'-monophosphate (OMP), and orotidine-5'-monophosphate decarboxylase (ODC), the terminal enzymatic reaction that decarboxylates OMP to uridine monophosphate (UMP).</text>
</comment>
<comment type="similarity">
    <text evidence="4">In the C-terminal section; belongs to the OMP decarboxylase family.</text>
</comment>
<evidence type="ECO:0000256" key="12">
    <source>
        <dbReference type="ARBA" id="ARBA00023239"/>
    </source>
</evidence>
<dbReference type="GO" id="GO:0005737">
    <property type="term" value="C:cytoplasm"/>
    <property type="evidence" value="ECO:0007669"/>
    <property type="project" value="Ensembl"/>
</dbReference>
<keyword evidence="13" id="KW-0511">Multifunctional enzyme</keyword>
<evidence type="ECO:0000256" key="5">
    <source>
        <dbReference type="ARBA" id="ARBA00011971"/>
    </source>
</evidence>
<evidence type="ECO:0000256" key="18">
    <source>
        <dbReference type="PIRSR" id="PIRSR614732-1"/>
    </source>
</evidence>
<sequence>MAVEALGVEALAAEALAAEALAAELHEAQALRFGDFVLKSGISSPVYIDLRGLVSRPKLLKQVAEILFRTAQEAGVRFDTVCGVPYTALPLATVICCAHDIPMLVRRKEAKDYGTKRIIEGAVRPGQTCLVIEDVVTSGGSVLETAEALEREGLKVTDAVVLLDREQGGRARLGERGVRLHAVCSLTGLLGALERQGRVDAETVERVRRFLQEGPKPPGPARGPRQELGFGARARLPGVHPLAARLFDLMERKRSNLCLAADVGSTEALLEVAAALGPSICLFKTHVDTLDDFSAEAMERLRALARTHDFLIFEDRKFADIGNTVKRQYEGGIFKIASWSDLVNAHAVPGSGVVRGLREVGLPLQRGCLLIAEMSSQGSLASGDYTAVAVKMAEEHMDFVIGFISGSRVSDRPELLHLTPGVQLQAGGDALGQQYLSPQEVVGRRGSDIIVVGRGILAAPDRQAAAETYRQLAWEAYEGRLRA</sequence>
<feature type="binding site" evidence="19">
    <location>
        <position position="284"/>
    </location>
    <ligand>
        <name>substrate</name>
    </ligand>
</feature>
<dbReference type="GO" id="GO:0044205">
    <property type="term" value="P:'de novo' UMP biosynthetic process"/>
    <property type="evidence" value="ECO:0007669"/>
    <property type="project" value="UniProtKB-UniPathway"/>
</dbReference>
<keyword evidence="22" id="KW-1185">Reference proteome</keyword>
<dbReference type="InterPro" id="IPR000836">
    <property type="entry name" value="PRTase_dom"/>
</dbReference>
<evidence type="ECO:0000256" key="10">
    <source>
        <dbReference type="ARBA" id="ARBA00022793"/>
    </source>
</evidence>
<dbReference type="Bgee" id="ENSOANG00000045479">
    <property type="expression patterns" value="Expressed in liver and 7 other cell types or tissues"/>
</dbReference>
<feature type="active site" description="For OMPdecase activity" evidence="18">
    <location>
        <position position="320"/>
    </location>
</feature>
<evidence type="ECO:0000256" key="19">
    <source>
        <dbReference type="PIRSR" id="PIRSR614732-2"/>
    </source>
</evidence>
<dbReference type="OMA" id="SAKHVCG"/>
<dbReference type="GO" id="GO:0006225">
    <property type="term" value="P:UDP biosynthetic process"/>
    <property type="evidence" value="ECO:0007669"/>
    <property type="project" value="Ensembl"/>
</dbReference>
<evidence type="ECO:0000259" key="20">
    <source>
        <dbReference type="SMART" id="SM00934"/>
    </source>
</evidence>
<evidence type="ECO:0000256" key="9">
    <source>
        <dbReference type="ARBA" id="ARBA00022679"/>
    </source>
</evidence>
<name>A0A6I8NL84_ORNAN</name>
<feature type="active site" description="For OMPdecase activity" evidence="18">
    <location>
        <position position="315"/>
    </location>
</feature>
<dbReference type="CDD" id="cd06223">
    <property type="entry name" value="PRTases_typeI"/>
    <property type="match status" value="1"/>
</dbReference>
<feature type="domain" description="Orotidine 5'-phosphate decarboxylase" evidence="20">
    <location>
        <begin position="256"/>
        <end position="469"/>
    </location>
</feature>
<dbReference type="FunCoup" id="A0A6I8NL84">
    <property type="interactions" value="3741"/>
</dbReference>
<dbReference type="Gene3D" id="3.40.50.2020">
    <property type="match status" value="1"/>
</dbReference>
<organism evidence="21 22">
    <name type="scientific">Ornithorhynchus anatinus</name>
    <name type="common">Duckbill platypus</name>
    <dbReference type="NCBI Taxonomy" id="9258"/>
    <lineage>
        <taxon>Eukaryota</taxon>
        <taxon>Metazoa</taxon>
        <taxon>Chordata</taxon>
        <taxon>Craniata</taxon>
        <taxon>Vertebrata</taxon>
        <taxon>Euteleostomi</taxon>
        <taxon>Mammalia</taxon>
        <taxon>Monotremata</taxon>
        <taxon>Ornithorhynchidae</taxon>
        <taxon>Ornithorhynchus</taxon>
    </lineage>
</organism>
<dbReference type="PROSITE" id="PS00156">
    <property type="entry name" value="OMPDECASE"/>
    <property type="match status" value="1"/>
</dbReference>
<keyword evidence="11" id="KW-0665">Pyrimidine biosynthesis</keyword>